<keyword evidence="2" id="KW-0749">Sporulation</keyword>
<gene>
    <name evidence="9" type="ORF">H9831_02150</name>
</gene>
<dbReference type="PROSITE" id="PS00715">
    <property type="entry name" value="SIGMA70_1"/>
    <property type="match status" value="1"/>
</dbReference>
<evidence type="ECO:0000256" key="3">
    <source>
        <dbReference type="ARBA" id="ARBA00023015"/>
    </source>
</evidence>
<dbReference type="InterPro" id="IPR007630">
    <property type="entry name" value="RNA_pol_sigma70_r4"/>
</dbReference>
<dbReference type="InterPro" id="IPR013325">
    <property type="entry name" value="RNA_pol_sigma_r2"/>
</dbReference>
<comment type="caution">
    <text evidence="9">The sequence shown here is derived from an EMBL/GenBank/DDBJ whole genome shotgun (WGS) entry which is preliminary data.</text>
</comment>
<dbReference type="Pfam" id="PF04545">
    <property type="entry name" value="Sigma70_r4"/>
    <property type="match status" value="1"/>
</dbReference>
<keyword evidence="6 7" id="KW-0804">Transcription</keyword>
<dbReference type="PIRSF" id="PIRSF000770">
    <property type="entry name" value="RNA_pol_sigma-SigE/K"/>
    <property type="match status" value="1"/>
</dbReference>
<evidence type="ECO:0000256" key="2">
    <source>
        <dbReference type="ARBA" id="ARBA00022969"/>
    </source>
</evidence>
<dbReference type="PANTHER" id="PTHR30603:SF17">
    <property type="entry name" value="RNA POLYMERASE SIGMA-G FACTOR"/>
    <property type="match status" value="1"/>
</dbReference>
<dbReference type="PRINTS" id="PR00046">
    <property type="entry name" value="SIGMA70FCT"/>
</dbReference>
<dbReference type="CDD" id="cd06171">
    <property type="entry name" value="Sigma70_r4"/>
    <property type="match status" value="1"/>
</dbReference>
<keyword evidence="3 7" id="KW-0805">Transcription regulation</keyword>
<dbReference type="Proteomes" id="UP000824007">
    <property type="component" value="Unassembled WGS sequence"/>
</dbReference>
<dbReference type="SUPFAM" id="SSF88659">
    <property type="entry name" value="Sigma3 and sigma4 domains of RNA polymerase sigma factors"/>
    <property type="match status" value="2"/>
</dbReference>
<dbReference type="InterPro" id="IPR000943">
    <property type="entry name" value="RNA_pol_sigma70"/>
</dbReference>
<dbReference type="InterPro" id="IPR014322">
    <property type="entry name" value="RNA_pol_sigma-B/F/G"/>
</dbReference>
<dbReference type="EMBL" id="DXDD01000026">
    <property type="protein sequence ID" value="HIY59474.1"/>
    <property type="molecule type" value="Genomic_DNA"/>
</dbReference>
<proteinExistence type="inferred from homology"/>
<dbReference type="Gene3D" id="1.10.10.10">
    <property type="entry name" value="Winged helix-like DNA-binding domain superfamily/Winged helix DNA-binding domain"/>
    <property type="match status" value="2"/>
</dbReference>
<dbReference type="GO" id="GO:0030435">
    <property type="term" value="P:sporulation resulting in formation of a cellular spore"/>
    <property type="evidence" value="ECO:0007669"/>
    <property type="project" value="UniProtKB-KW"/>
</dbReference>
<accession>A0A9D1YMJ1</accession>
<reference evidence="9" key="2">
    <citation type="submission" date="2021-04" db="EMBL/GenBank/DDBJ databases">
        <authorList>
            <person name="Gilroy R."/>
        </authorList>
    </citation>
    <scope>NUCLEOTIDE SEQUENCE</scope>
    <source>
        <strain evidence="9">ChiSxjej3B15-24422</strain>
    </source>
</reference>
<dbReference type="Pfam" id="PF04539">
    <property type="entry name" value="Sigma70_r3"/>
    <property type="match status" value="1"/>
</dbReference>
<dbReference type="GO" id="GO:0006352">
    <property type="term" value="P:DNA-templated transcription initiation"/>
    <property type="evidence" value="ECO:0007669"/>
    <property type="project" value="InterPro"/>
</dbReference>
<dbReference type="PROSITE" id="PS00716">
    <property type="entry name" value="SIGMA70_2"/>
    <property type="match status" value="1"/>
</dbReference>
<dbReference type="PANTHER" id="PTHR30603">
    <property type="entry name" value="RNA POLYMERASE SIGMA FACTOR RPO"/>
    <property type="match status" value="1"/>
</dbReference>
<evidence type="ECO:0000256" key="7">
    <source>
        <dbReference type="RuleBase" id="RU362124"/>
    </source>
</evidence>
<dbReference type="GO" id="GO:0003677">
    <property type="term" value="F:DNA binding"/>
    <property type="evidence" value="ECO:0007669"/>
    <property type="project" value="UniProtKB-KW"/>
</dbReference>
<dbReference type="GO" id="GO:0016987">
    <property type="term" value="F:sigma factor activity"/>
    <property type="evidence" value="ECO:0007669"/>
    <property type="project" value="UniProtKB-KW"/>
</dbReference>
<dbReference type="InterPro" id="IPR007627">
    <property type="entry name" value="RNA_pol_sigma70_r2"/>
</dbReference>
<evidence type="ECO:0000256" key="1">
    <source>
        <dbReference type="ARBA" id="ARBA00007788"/>
    </source>
</evidence>
<dbReference type="InterPro" id="IPR013324">
    <property type="entry name" value="RNA_pol_sigma_r3/r4-like"/>
</dbReference>
<dbReference type="AlphaFoldDB" id="A0A9D1YMJ1"/>
<organism evidence="9 10">
    <name type="scientific">Candidatus Eisenbergiella pullistercoris</name>
    <dbReference type="NCBI Taxonomy" id="2838555"/>
    <lineage>
        <taxon>Bacteria</taxon>
        <taxon>Bacillati</taxon>
        <taxon>Bacillota</taxon>
        <taxon>Clostridia</taxon>
        <taxon>Lachnospirales</taxon>
        <taxon>Lachnospiraceae</taxon>
        <taxon>Eisenbergiella</taxon>
    </lineage>
</organism>
<evidence type="ECO:0000259" key="8">
    <source>
        <dbReference type="PROSITE" id="PS50943"/>
    </source>
</evidence>
<comment type="similarity">
    <text evidence="1 7">Belongs to the sigma-70 factor family.</text>
</comment>
<dbReference type="InterPro" id="IPR036388">
    <property type="entry name" value="WH-like_DNA-bd_sf"/>
</dbReference>
<dbReference type="InterPro" id="IPR007624">
    <property type="entry name" value="RNA_pol_sigma70_r3"/>
</dbReference>
<feature type="domain" description="HTH cro/C1-type" evidence="8">
    <location>
        <begin position="213"/>
        <end position="234"/>
    </location>
</feature>
<dbReference type="InterPro" id="IPR050239">
    <property type="entry name" value="Sigma-70_RNA_pol_init_factors"/>
</dbReference>
<dbReference type="Pfam" id="PF04542">
    <property type="entry name" value="Sigma70_r2"/>
    <property type="match status" value="1"/>
</dbReference>
<dbReference type="InterPro" id="IPR014284">
    <property type="entry name" value="RNA_pol_sigma-70_dom"/>
</dbReference>
<dbReference type="InterPro" id="IPR001387">
    <property type="entry name" value="Cro/C1-type_HTH"/>
</dbReference>
<reference evidence="9" key="1">
    <citation type="journal article" date="2021" name="PeerJ">
        <title>Extensive microbial diversity within the chicken gut microbiome revealed by metagenomics and culture.</title>
        <authorList>
            <person name="Gilroy R."/>
            <person name="Ravi A."/>
            <person name="Getino M."/>
            <person name="Pursley I."/>
            <person name="Horton D.L."/>
            <person name="Alikhan N.F."/>
            <person name="Baker D."/>
            <person name="Gharbi K."/>
            <person name="Hall N."/>
            <person name="Watson M."/>
            <person name="Adriaenssens E.M."/>
            <person name="Foster-Nyarko E."/>
            <person name="Jarju S."/>
            <person name="Secka A."/>
            <person name="Antonio M."/>
            <person name="Oren A."/>
            <person name="Chaudhuri R.R."/>
            <person name="La Ragione R."/>
            <person name="Hildebrand F."/>
            <person name="Pallen M.J."/>
        </authorList>
    </citation>
    <scope>NUCLEOTIDE SEQUENCE</scope>
    <source>
        <strain evidence="9">ChiSxjej3B15-24422</strain>
    </source>
</reference>
<dbReference type="Gene3D" id="1.20.120.1810">
    <property type="match status" value="1"/>
</dbReference>
<evidence type="ECO:0000313" key="10">
    <source>
        <dbReference type="Proteomes" id="UP000824007"/>
    </source>
</evidence>
<keyword evidence="4 7" id="KW-0731">Sigma factor</keyword>
<name>A0A9D1YMJ1_9FIRM</name>
<evidence type="ECO:0000256" key="5">
    <source>
        <dbReference type="ARBA" id="ARBA00023125"/>
    </source>
</evidence>
<dbReference type="SUPFAM" id="SSF88946">
    <property type="entry name" value="Sigma2 domain of RNA polymerase sigma factors"/>
    <property type="match status" value="1"/>
</dbReference>
<comment type="function">
    <text evidence="7">Sigma factors are initiation factors that promote the attachment of RNA polymerase to specific initiation sites and are then released.</text>
</comment>
<evidence type="ECO:0000313" key="9">
    <source>
        <dbReference type="EMBL" id="HIY59474.1"/>
    </source>
</evidence>
<keyword evidence="5 7" id="KW-0238">DNA-binding</keyword>
<dbReference type="NCBIfam" id="TIGR02980">
    <property type="entry name" value="SigBFG"/>
    <property type="match status" value="1"/>
</dbReference>
<dbReference type="NCBIfam" id="TIGR02937">
    <property type="entry name" value="sigma70-ECF"/>
    <property type="match status" value="1"/>
</dbReference>
<sequence length="246" mass="28208">MNEVSARIARAQEGDRRAREVLIEENLGLVHHIVKRFAGRGYDMEDLFQIGCIGLIKAIDKFDLSYEVRFSTYAVPMITGEIKRFLRDDGLIRVSRTLRENSWKVKQTEQKLVHSLGREPSLAEIAAETGMERGDVILAMEAGAEVESIYKTVYQSDGNEIRLLDRVTASGQTDGWEDEEKERLLNRMLLNQLLGELSETEQELIRMRYFEDMTQTEVAGRLGISQVQVSRLEKKILLAMRRRALC</sequence>
<evidence type="ECO:0000256" key="4">
    <source>
        <dbReference type="ARBA" id="ARBA00023082"/>
    </source>
</evidence>
<evidence type="ECO:0000256" key="6">
    <source>
        <dbReference type="ARBA" id="ARBA00023163"/>
    </source>
</evidence>
<dbReference type="PROSITE" id="PS50943">
    <property type="entry name" value="HTH_CROC1"/>
    <property type="match status" value="1"/>
</dbReference>
<protein>
    <recommendedName>
        <fullName evidence="7">RNA polymerase sigma factor</fullName>
    </recommendedName>
</protein>